<dbReference type="Gene3D" id="3.30.2130.10">
    <property type="entry name" value="VC0802-like"/>
    <property type="match status" value="1"/>
</dbReference>
<reference evidence="3 4" key="1">
    <citation type="submission" date="2019-06" db="EMBL/GenBank/DDBJ databases">
        <title>A novel bacterium of genus Amaricoccus, isolated from marine sediment.</title>
        <authorList>
            <person name="Huang H."/>
            <person name="Mo K."/>
            <person name="Hu Y."/>
        </authorList>
    </citation>
    <scope>NUCLEOTIDE SEQUENCE [LARGE SCALE GENOMIC DNA]</scope>
    <source>
        <strain evidence="3 4">HB172011</strain>
    </source>
</reference>
<dbReference type="Pfam" id="PF13840">
    <property type="entry name" value="ACT_7"/>
    <property type="match status" value="1"/>
</dbReference>
<dbReference type="InterPro" id="IPR018717">
    <property type="entry name" value="DUF2241"/>
</dbReference>
<dbReference type="InterPro" id="IPR045865">
    <property type="entry name" value="ACT-like_dom_sf"/>
</dbReference>
<dbReference type="AlphaFoldDB" id="A0A501WYF1"/>
<dbReference type="Pfam" id="PF10000">
    <property type="entry name" value="ACT_3"/>
    <property type="match status" value="1"/>
</dbReference>
<feature type="domain" description="DUF2241" evidence="1">
    <location>
        <begin position="1"/>
        <end position="58"/>
    </location>
</feature>
<dbReference type="PANTHER" id="PTHR39199">
    <property type="entry name" value="BLR5128 PROTEIN"/>
    <property type="match status" value="1"/>
</dbReference>
<feature type="domain" description="CASTOR ACT" evidence="2">
    <location>
        <begin position="65"/>
        <end position="119"/>
    </location>
</feature>
<accession>A0A501WYF1</accession>
<dbReference type="EMBL" id="VFRP01000002">
    <property type="protein sequence ID" value="TPE53305.1"/>
    <property type="molecule type" value="Genomic_DNA"/>
</dbReference>
<dbReference type="InterPro" id="IPR027795">
    <property type="entry name" value="CASTOR_ACT_dom"/>
</dbReference>
<evidence type="ECO:0000259" key="2">
    <source>
        <dbReference type="Pfam" id="PF13840"/>
    </source>
</evidence>
<evidence type="ECO:0000259" key="1">
    <source>
        <dbReference type="Pfam" id="PF10000"/>
    </source>
</evidence>
<evidence type="ECO:0000313" key="4">
    <source>
        <dbReference type="Proteomes" id="UP000319255"/>
    </source>
</evidence>
<protein>
    <submittedName>
        <fullName evidence="3">ACT domain-containing protein</fullName>
    </submittedName>
</protein>
<dbReference type="Proteomes" id="UP000319255">
    <property type="component" value="Unassembled WGS sequence"/>
</dbReference>
<organism evidence="3 4">
    <name type="scientific">Amaricoccus solimangrovi</name>
    <dbReference type="NCBI Taxonomy" id="2589815"/>
    <lineage>
        <taxon>Bacteria</taxon>
        <taxon>Pseudomonadati</taxon>
        <taxon>Pseudomonadota</taxon>
        <taxon>Alphaproteobacteria</taxon>
        <taxon>Rhodobacterales</taxon>
        <taxon>Paracoccaceae</taxon>
        <taxon>Amaricoccus</taxon>
    </lineage>
</organism>
<dbReference type="OrthoDB" id="517867at2"/>
<keyword evidence="4" id="KW-1185">Reference proteome</keyword>
<dbReference type="SUPFAM" id="SSF55021">
    <property type="entry name" value="ACT-like"/>
    <property type="match status" value="2"/>
</dbReference>
<comment type="caution">
    <text evidence="3">The sequence shown here is derived from an EMBL/GenBank/DDBJ whole genome shotgun (WGS) entry which is preliminary data.</text>
</comment>
<evidence type="ECO:0000313" key="3">
    <source>
        <dbReference type="EMBL" id="TPE53305.1"/>
    </source>
</evidence>
<dbReference type="PANTHER" id="PTHR39199:SF1">
    <property type="entry name" value="BLR5128 PROTEIN"/>
    <property type="match status" value="1"/>
</dbReference>
<name>A0A501WYF1_9RHOB</name>
<sequence>MLARMTPVPDPETYHFCVTRDPDLAARVAPVALATFREAEGFTLVLTETEAARFGFDTGLPMTRIMLSVFSALDGVGLTAGVATALAEAGIPCNMIAAYHHDHVFVPREMAGHALALLRATQAAAR</sequence>
<proteinExistence type="predicted"/>
<gene>
    <name evidence="3" type="ORF">FJM51_03710</name>
</gene>